<dbReference type="InterPro" id="IPR000683">
    <property type="entry name" value="Gfo/Idh/MocA-like_OxRdtase_N"/>
</dbReference>
<gene>
    <name evidence="6" type="ordered locus">Bcav_0658</name>
</gene>
<dbReference type="Gene3D" id="3.30.360.10">
    <property type="entry name" value="Dihydrodipicolinate Reductase, domain 2"/>
    <property type="match status" value="1"/>
</dbReference>
<dbReference type="SUPFAM" id="SSF51735">
    <property type="entry name" value="NAD(P)-binding Rossmann-fold domains"/>
    <property type="match status" value="1"/>
</dbReference>
<evidence type="ECO:0000256" key="2">
    <source>
        <dbReference type="ARBA" id="ARBA00023002"/>
    </source>
</evidence>
<organism evidence="6 7">
    <name type="scientific">Beutenbergia cavernae (strain ATCC BAA-8 / DSM 12333 / CCUG 43141 / JCM 11478 / NBRC 16432 / NCIMB 13614 / HKI 0122)</name>
    <dbReference type="NCBI Taxonomy" id="471853"/>
    <lineage>
        <taxon>Bacteria</taxon>
        <taxon>Bacillati</taxon>
        <taxon>Actinomycetota</taxon>
        <taxon>Actinomycetes</taxon>
        <taxon>Micrococcales</taxon>
        <taxon>Beutenbergiaceae</taxon>
        <taxon>Beutenbergia</taxon>
    </lineage>
</organism>
<evidence type="ECO:0000256" key="1">
    <source>
        <dbReference type="ARBA" id="ARBA00010928"/>
    </source>
</evidence>
<dbReference type="PANTHER" id="PTHR22604:SF105">
    <property type="entry name" value="TRANS-1,2-DIHYDROBENZENE-1,2-DIOL DEHYDROGENASE"/>
    <property type="match status" value="1"/>
</dbReference>
<comment type="similarity">
    <text evidence="1">Belongs to the Gfo/Idh/MocA family.</text>
</comment>
<dbReference type="eggNOG" id="COG0673">
    <property type="taxonomic scope" value="Bacteria"/>
</dbReference>
<dbReference type="InterPro" id="IPR055170">
    <property type="entry name" value="GFO_IDH_MocA-like_dom"/>
</dbReference>
<dbReference type="STRING" id="471853.Bcav_0658"/>
<dbReference type="InterPro" id="IPR050984">
    <property type="entry name" value="Gfo/Idh/MocA_domain"/>
</dbReference>
<dbReference type="GO" id="GO:0016491">
    <property type="term" value="F:oxidoreductase activity"/>
    <property type="evidence" value="ECO:0007669"/>
    <property type="project" value="UniProtKB-KW"/>
</dbReference>
<dbReference type="InterPro" id="IPR036291">
    <property type="entry name" value="NAD(P)-bd_dom_sf"/>
</dbReference>
<protein>
    <submittedName>
        <fullName evidence="6">Oxidoreductase domain protein</fullName>
    </submittedName>
</protein>
<dbReference type="PANTHER" id="PTHR22604">
    <property type="entry name" value="OXIDOREDUCTASES"/>
    <property type="match status" value="1"/>
</dbReference>
<feature type="domain" description="Gfo/Idh/MocA-like oxidoreductase N-terminal" evidence="4">
    <location>
        <begin position="26"/>
        <end position="140"/>
    </location>
</feature>
<keyword evidence="7" id="KW-1185">Reference proteome</keyword>
<evidence type="ECO:0000259" key="4">
    <source>
        <dbReference type="Pfam" id="PF01408"/>
    </source>
</evidence>
<dbReference type="Pfam" id="PF22725">
    <property type="entry name" value="GFO_IDH_MocA_C3"/>
    <property type="match status" value="1"/>
</dbReference>
<accession>C5BY26</accession>
<evidence type="ECO:0000313" key="6">
    <source>
        <dbReference type="EMBL" id="ACQ78920.1"/>
    </source>
</evidence>
<dbReference type="GO" id="GO:0000166">
    <property type="term" value="F:nucleotide binding"/>
    <property type="evidence" value="ECO:0007669"/>
    <property type="project" value="InterPro"/>
</dbReference>
<dbReference type="EMBL" id="CP001618">
    <property type="protein sequence ID" value="ACQ78920.1"/>
    <property type="molecule type" value="Genomic_DNA"/>
</dbReference>
<dbReference type="Pfam" id="PF01408">
    <property type="entry name" value="GFO_IDH_MocA"/>
    <property type="match status" value="1"/>
</dbReference>
<feature type="domain" description="GFO/IDH/MocA-like oxidoreductase" evidence="5">
    <location>
        <begin position="152"/>
        <end position="268"/>
    </location>
</feature>
<dbReference type="Gene3D" id="3.40.50.720">
    <property type="entry name" value="NAD(P)-binding Rossmann-like Domain"/>
    <property type="match status" value="1"/>
</dbReference>
<name>C5BY26_BEUC1</name>
<dbReference type="Proteomes" id="UP000007962">
    <property type="component" value="Chromosome"/>
</dbReference>
<evidence type="ECO:0000313" key="7">
    <source>
        <dbReference type="Proteomes" id="UP000007962"/>
    </source>
</evidence>
<dbReference type="AlphaFoldDB" id="C5BY26"/>
<dbReference type="HOGENOM" id="CLU_023194_7_2_11"/>
<keyword evidence="3" id="KW-0520">NAD</keyword>
<dbReference type="KEGG" id="bcv:Bcav_0658"/>
<reference evidence="6 7" key="1">
    <citation type="journal article" date="2009" name="Stand. Genomic Sci.">
        <title>Complete genome sequence of Beutenbergia cavernae type strain (HKI 0122).</title>
        <authorList>
            <person name="Land M."/>
            <person name="Pukall R."/>
            <person name="Abt B."/>
            <person name="Goker M."/>
            <person name="Rohde M."/>
            <person name="Glavina Del Rio T."/>
            <person name="Tice H."/>
            <person name="Copeland A."/>
            <person name="Cheng J.F."/>
            <person name="Lucas S."/>
            <person name="Chen F."/>
            <person name="Nolan M."/>
            <person name="Bruce D."/>
            <person name="Goodwin L."/>
            <person name="Pitluck S."/>
            <person name="Ivanova N."/>
            <person name="Mavromatis K."/>
            <person name="Ovchinnikova G."/>
            <person name="Pati A."/>
            <person name="Chen A."/>
            <person name="Palaniappan K."/>
            <person name="Hauser L."/>
            <person name="Chang Y.J."/>
            <person name="Jefferies C.C."/>
            <person name="Saunders E."/>
            <person name="Brettin T."/>
            <person name="Detter J.C."/>
            <person name="Han C."/>
            <person name="Chain P."/>
            <person name="Bristow J."/>
            <person name="Eisen J.A."/>
            <person name="Markowitz V."/>
            <person name="Hugenholtz P."/>
            <person name="Kyrpides N.C."/>
            <person name="Klenk H.P."/>
            <person name="Lapidus A."/>
        </authorList>
    </citation>
    <scope>NUCLEOTIDE SEQUENCE [LARGE SCALE GENOMIC DNA]</scope>
    <source>
        <strain evidence="7">ATCC BAA-8 / DSM 12333 / NBRC 16432</strain>
    </source>
</reference>
<evidence type="ECO:0000259" key="5">
    <source>
        <dbReference type="Pfam" id="PF22725"/>
    </source>
</evidence>
<dbReference type="RefSeq" id="WP_012725700.1">
    <property type="nucleotide sequence ID" value="NC_012669.1"/>
</dbReference>
<keyword evidence="2" id="KW-0560">Oxidoreductase</keyword>
<evidence type="ECO:0000256" key="3">
    <source>
        <dbReference type="ARBA" id="ARBA00023027"/>
    </source>
</evidence>
<proteinExistence type="inferred from homology"/>
<dbReference type="SUPFAM" id="SSF55347">
    <property type="entry name" value="Glyceraldehyde-3-phosphate dehydrogenase-like, C-terminal domain"/>
    <property type="match status" value="1"/>
</dbReference>
<sequence>MTDPTPPDALLTSATAPDPMDAPPLRWGILAPGGIAQNFARTVPEHTRASVIAVGSRSLERAESFATEFGIRRAYGSYSQLVEDDDVDAVYVASPHSEHRAHALLAIRAGKPVLVEKAFTRNAAEAREVFDAAEQAGLYAMEAMWSRFLPHYAAVREIVASGEIGDVVSVTAQHGQRLVFGPEHRLWNPALAGGAVLDLAVYPISFVHMLLGVPDEVLAVGSLSDLGVDEGETVLLRYGARTVAVAEATMLGAMPNTATITGTAGRVEIPRTFYVPNRVVVTPLDGEPRVVHGEAVGGFQFQAAEAARRIAAGELESPTLTWAATLEVMEIMDEVRRQLGVVYPGE</sequence>